<dbReference type="InterPro" id="IPR036400">
    <property type="entry name" value="Cyt_B5-like_heme/steroid_sf"/>
</dbReference>
<dbReference type="InterPro" id="IPR018506">
    <property type="entry name" value="Cyt_B5_heme-BS"/>
</dbReference>
<dbReference type="InterPro" id="IPR001199">
    <property type="entry name" value="Cyt_B5-like_heme/steroid-bd"/>
</dbReference>
<dbReference type="Proteomes" id="UP000179807">
    <property type="component" value="Unassembled WGS sequence"/>
</dbReference>
<dbReference type="Gene3D" id="3.10.120.10">
    <property type="entry name" value="Cytochrome b5-like heme/steroid binding domain"/>
    <property type="match status" value="1"/>
</dbReference>
<comment type="caution">
    <text evidence="7">The sequence shown here is derived from an EMBL/GenBank/DDBJ whole genome shotgun (WGS) entry which is preliminary data.</text>
</comment>
<dbReference type="SUPFAM" id="SSF55856">
    <property type="entry name" value="Cytochrome b5-like heme/steroid binding domain"/>
    <property type="match status" value="1"/>
</dbReference>
<keyword evidence="3 5" id="KW-0408">Iron</keyword>
<dbReference type="EMBL" id="MLAK01000704">
    <property type="protein sequence ID" value="OHT07129.1"/>
    <property type="molecule type" value="Genomic_DNA"/>
</dbReference>
<proteinExistence type="inferred from homology"/>
<evidence type="ECO:0000256" key="3">
    <source>
        <dbReference type="ARBA" id="ARBA00023004"/>
    </source>
</evidence>
<dbReference type="GO" id="GO:0020037">
    <property type="term" value="F:heme binding"/>
    <property type="evidence" value="ECO:0007669"/>
    <property type="project" value="UniProtKB-UniRule"/>
</dbReference>
<evidence type="ECO:0000256" key="5">
    <source>
        <dbReference type="RuleBase" id="RU362121"/>
    </source>
</evidence>
<accession>A0A1J4K6N1</accession>
<evidence type="ECO:0000313" key="7">
    <source>
        <dbReference type="EMBL" id="OHT07129.1"/>
    </source>
</evidence>
<sequence length="98" mass="11240">MERRMEMQKAWAENAKQLDWIGDITMEQVKEHSTKKDCWVVLNGFVYDITQYVLNHPGGSNCFMPPNSKDITANFYGVHPKVDPALIEKLKIGKLVDS</sequence>
<feature type="domain" description="Cytochrome b5 heme-binding" evidence="6">
    <location>
        <begin position="24"/>
        <end position="96"/>
    </location>
</feature>
<evidence type="ECO:0000256" key="4">
    <source>
        <dbReference type="ARBA" id="ARBA00038168"/>
    </source>
</evidence>
<evidence type="ECO:0000256" key="1">
    <source>
        <dbReference type="ARBA" id="ARBA00022617"/>
    </source>
</evidence>
<dbReference type="GeneID" id="94824684"/>
<dbReference type="PANTHER" id="PTHR19359:SF95">
    <property type="entry name" value="CYTOCHROME B5 TYPE B"/>
    <property type="match status" value="1"/>
</dbReference>
<dbReference type="GO" id="GO:0046872">
    <property type="term" value="F:metal ion binding"/>
    <property type="evidence" value="ECO:0007669"/>
    <property type="project" value="UniProtKB-UniRule"/>
</dbReference>
<dbReference type="SMART" id="SM01117">
    <property type="entry name" value="Cyt-b5"/>
    <property type="match status" value="1"/>
</dbReference>
<dbReference type="PANTHER" id="PTHR19359">
    <property type="entry name" value="CYTOCHROME B5"/>
    <property type="match status" value="1"/>
</dbReference>
<name>A0A1J4K6N1_9EUKA</name>
<dbReference type="AlphaFoldDB" id="A0A1J4K6N1"/>
<dbReference type="RefSeq" id="XP_068360265.1">
    <property type="nucleotide sequence ID" value="XM_068489980.1"/>
</dbReference>
<evidence type="ECO:0000313" key="8">
    <source>
        <dbReference type="Proteomes" id="UP000179807"/>
    </source>
</evidence>
<keyword evidence="8" id="KW-1185">Reference proteome</keyword>
<reference evidence="7" key="1">
    <citation type="submission" date="2016-10" db="EMBL/GenBank/DDBJ databases">
        <authorList>
            <person name="Benchimol M."/>
            <person name="Almeida L.G."/>
            <person name="Vasconcelos A.T."/>
            <person name="Perreira-Neves A."/>
            <person name="Rosa I.A."/>
            <person name="Tasca T."/>
            <person name="Bogo M.R."/>
            <person name="de Souza W."/>
        </authorList>
    </citation>
    <scope>NUCLEOTIDE SEQUENCE [LARGE SCALE GENOMIC DNA]</scope>
    <source>
        <strain evidence="7">K</strain>
    </source>
</reference>
<organism evidence="7 8">
    <name type="scientific">Tritrichomonas foetus</name>
    <dbReference type="NCBI Taxonomy" id="1144522"/>
    <lineage>
        <taxon>Eukaryota</taxon>
        <taxon>Metamonada</taxon>
        <taxon>Parabasalia</taxon>
        <taxon>Tritrichomonadida</taxon>
        <taxon>Tritrichomonadidae</taxon>
        <taxon>Tritrichomonas</taxon>
    </lineage>
</organism>
<gene>
    <name evidence="7" type="ORF">TRFO_01227</name>
</gene>
<dbReference type="Pfam" id="PF00173">
    <property type="entry name" value="Cyt-b5"/>
    <property type="match status" value="1"/>
</dbReference>
<dbReference type="InterPro" id="IPR050668">
    <property type="entry name" value="Cytochrome_b5"/>
</dbReference>
<keyword evidence="1 5" id="KW-0349">Heme</keyword>
<comment type="similarity">
    <text evidence="4 5">Belongs to the cytochrome b5 family.</text>
</comment>
<evidence type="ECO:0000256" key="2">
    <source>
        <dbReference type="ARBA" id="ARBA00022723"/>
    </source>
</evidence>
<protein>
    <submittedName>
        <fullName evidence="7">Cytochrome b5-like Heme/Steroid binding domain containing protein</fullName>
    </submittedName>
</protein>
<dbReference type="VEuPathDB" id="TrichDB:TRFO_01227"/>
<dbReference type="GO" id="GO:0016020">
    <property type="term" value="C:membrane"/>
    <property type="evidence" value="ECO:0007669"/>
    <property type="project" value="TreeGrafter"/>
</dbReference>
<dbReference type="PROSITE" id="PS50255">
    <property type="entry name" value="CYTOCHROME_B5_2"/>
    <property type="match status" value="1"/>
</dbReference>
<dbReference type="PROSITE" id="PS00191">
    <property type="entry name" value="CYTOCHROME_B5_1"/>
    <property type="match status" value="1"/>
</dbReference>
<keyword evidence="2 5" id="KW-0479">Metal-binding</keyword>
<dbReference type="OrthoDB" id="260519at2759"/>
<evidence type="ECO:0000259" key="6">
    <source>
        <dbReference type="PROSITE" id="PS50255"/>
    </source>
</evidence>